<comment type="caution">
    <text evidence="6">The sequence shown here is derived from an EMBL/GenBank/DDBJ whole genome shotgun (WGS) entry which is preliminary data.</text>
</comment>
<dbReference type="PANTHER" id="PTHR45832">
    <property type="entry name" value="SERINE/THREONINE-PROTEIN KINASE SAMKA-RELATED-RELATED"/>
    <property type="match status" value="1"/>
</dbReference>
<protein>
    <submittedName>
        <fullName evidence="6">Protein kinase family protein</fullName>
    </submittedName>
</protein>
<dbReference type="InterPro" id="IPR011009">
    <property type="entry name" value="Kinase-like_dom_sf"/>
</dbReference>
<dbReference type="OrthoDB" id="9813021at2"/>
<dbReference type="GO" id="GO:0005524">
    <property type="term" value="F:ATP binding"/>
    <property type="evidence" value="ECO:0007669"/>
    <property type="project" value="UniProtKB-UniRule"/>
</dbReference>
<evidence type="ECO:0000256" key="4">
    <source>
        <dbReference type="PROSITE-ProRule" id="PRU10141"/>
    </source>
</evidence>
<dbReference type="InterPro" id="IPR008266">
    <property type="entry name" value="Tyr_kinase_AS"/>
</dbReference>
<gene>
    <name evidence="6" type="ORF">EOD40_14025</name>
</gene>
<dbReference type="GO" id="GO:0004713">
    <property type="term" value="F:protein tyrosine kinase activity"/>
    <property type="evidence" value="ECO:0007669"/>
    <property type="project" value="InterPro"/>
</dbReference>
<dbReference type="InterPro" id="IPR000719">
    <property type="entry name" value="Prot_kinase_dom"/>
</dbReference>
<proteinExistence type="inferred from homology"/>
<dbReference type="Proteomes" id="UP000285211">
    <property type="component" value="Unassembled WGS sequence"/>
</dbReference>
<evidence type="ECO:0000256" key="3">
    <source>
        <dbReference type="ARBA" id="ARBA00022840"/>
    </source>
</evidence>
<dbReference type="InterPro" id="IPR051931">
    <property type="entry name" value="PAK3-like"/>
</dbReference>
<reference evidence="6 7" key="1">
    <citation type="submission" date="2019-01" db="EMBL/GenBank/DDBJ databases">
        <authorList>
            <person name="Chen W.-M."/>
        </authorList>
    </citation>
    <scope>NUCLEOTIDE SEQUENCE [LARGE SCALE GENOMIC DNA]</scope>
    <source>
        <strain evidence="6 7">BBQ-12</strain>
    </source>
</reference>
<dbReference type="PROSITE" id="PS00107">
    <property type="entry name" value="PROTEIN_KINASE_ATP"/>
    <property type="match status" value="1"/>
</dbReference>
<dbReference type="Pfam" id="PF00069">
    <property type="entry name" value="Pkinase"/>
    <property type="match status" value="1"/>
</dbReference>
<dbReference type="PROSITE" id="PS50011">
    <property type="entry name" value="PROTEIN_KINASE_DOM"/>
    <property type="match status" value="1"/>
</dbReference>
<sequence>MQKNSPIEFIRTKDYKYVEEIGQGGTGRTILIRDEIIDENFVCKKYSPYYEDDIDSYYDYFKGEIKILHTIYHKNIVRIFNYYLYPEQKTGYILMEHIKGKTIIEYLLLNPNKINDIFIQIIDGFGYLEDNNILHRDIRPENILISDDGIVKIIDFGFGKFIDFKTKNKSITLNWRYTTPDEFKKEIYDTKTEIYFIGKMFEEIITEIENIKFKYSKTISKMISPNYENRISTFFEVYRDILSETSNELEFIDLQKMIYQNFANNLTGIISSVSEKNEYRNQIDIIIRKLEELHKNSILENEIQNNNKLISIFMLGKYSFFSKKVFKVELLFQFIHLLKSVSEDKRKVILNNLWERFDTIEKKYETMRDDLPF</sequence>
<accession>A0A3S2ULM1</accession>
<feature type="binding site" evidence="4">
    <location>
        <position position="44"/>
    </location>
    <ligand>
        <name>ATP</name>
        <dbReference type="ChEBI" id="CHEBI:30616"/>
    </ligand>
</feature>
<keyword evidence="3 4" id="KW-0067">ATP-binding</keyword>
<dbReference type="AlphaFoldDB" id="A0A3S2ULM1"/>
<evidence type="ECO:0000313" key="7">
    <source>
        <dbReference type="Proteomes" id="UP000285211"/>
    </source>
</evidence>
<dbReference type="SMART" id="SM00219">
    <property type="entry name" value="TyrKc"/>
    <property type="match status" value="1"/>
</dbReference>
<dbReference type="PROSITE" id="PS00109">
    <property type="entry name" value="PROTEIN_KINASE_TYR"/>
    <property type="match status" value="1"/>
</dbReference>
<dbReference type="RefSeq" id="WP_128196590.1">
    <property type="nucleotide sequence ID" value="NZ_SACJ01000010.1"/>
</dbReference>
<evidence type="ECO:0000313" key="6">
    <source>
        <dbReference type="EMBL" id="RVT73361.1"/>
    </source>
</evidence>
<evidence type="ECO:0000256" key="2">
    <source>
        <dbReference type="ARBA" id="ARBA00022741"/>
    </source>
</evidence>
<dbReference type="PANTHER" id="PTHR45832:SF22">
    <property type="entry name" value="SERINE_THREONINE-PROTEIN KINASE SAMKA-RELATED"/>
    <property type="match status" value="1"/>
</dbReference>
<dbReference type="InterPro" id="IPR017441">
    <property type="entry name" value="Protein_kinase_ATP_BS"/>
</dbReference>
<organism evidence="6 7">
    <name type="scientific">Flavobacterium sufflavum</name>
    <dbReference type="NCBI Taxonomy" id="1921138"/>
    <lineage>
        <taxon>Bacteria</taxon>
        <taxon>Pseudomonadati</taxon>
        <taxon>Bacteroidota</taxon>
        <taxon>Flavobacteriia</taxon>
        <taxon>Flavobacteriales</taxon>
        <taxon>Flavobacteriaceae</taxon>
        <taxon>Flavobacterium</taxon>
    </lineage>
</organism>
<keyword evidence="7" id="KW-1185">Reference proteome</keyword>
<dbReference type="InterPro" id="IPR020635">
    <property type="entry name" value="Tyr_kinase_cat_dom"/>
</dbReference>
<dbReference type="Gene3D" id="1.10.510.10">
    <property type="entry name" value="Transferase(Phosphotransferase) domain 1"/>
    <property type="match status" value="1"/>
</dbReference>
<evidence type="ECO:0000256" key="1">
    <source>
        <dbReference type="ARBA" id="ARBA00008874"/>
    </source>
</evidence>
<keyword evidence="6" id="KW-0418">Kinase</keyword>
<comment type="similarity">
    <text evidence="1">Belongs to the protein kinase superfamily. STE Ser/Thr protein kinase family. STE20 subfamily.</text>
</comment>
<dbReference type="SUPFAM" id="SSF56112">
    <property type="entry name" value="Protein kinase-like (PK-like)"/>
    <property type="match status" value="1"/>
</dbReference>
<evidence type="ECO:0000259" key="5">
    <source>
        <dbReference type="PROSITE" id="PS50011"/>
    </source>
</evidence>
<name>A0A3S2ULM1_9FLAO</name>
<feature type="domain" description="Protein kinase" evidence="5">
    <location>
        <begin position="15"/>
        <end position="299"/>
    </location>
</feature>
<keyword evidence="2 4" id="KW-0547">Nucleotide-binding</keyword>
<dbReference type="CDD" id="cd00180">
    <property type="entry name" value="PKc"/>
    <property type="match status" value="1"/>
</dbReference>
<dbReference type="EMBL" id="SACJ01000010">
    <property type="protein sequence ID" value="RVT73361.1"/>
    <property type="molecule type" value="Genomic_DNA"/>
</dbReference>
<keyword evidence="6" id="KW-0808">Transferase</keyword>